<dbReference type="Proteomes" id="UP001521222">
    <property type="component" value="Unassembled WGS sequence"/>
</dbReference>
<evidence type="ECO:0000313" key="2">
    <source>
        <dbReference type="EMBL" id="KAL1611748.1"/>
    </source>
</evidence>
<feature type="region of interest" description="Disordered" evidence="1">
    <location>
        <begin position="146"/>
        <end position="167"/>
    </location>
</feature>
<proteinExistence type="predicted"/>
<comment type="caution">
    <text evidence="2">The sequence shown here is derived from an EMBL/GenBank/DDBJ whole genome shotgun (WGS) entry which is preliminary data.</text>
</comment>
<feature type="region of interest" description="Disordered" evidence="1">
    <location>
        <begin position="375"/>
        <end position="690"/>
    </location>
</feature>
<keyword evidence="3" id="KW-1185">Reference proteome</keyword>
<feature type="region of interest" description="Disordered" evidence="1">
    <location>
        <begin position="250"/>
        <end position="340"/>
    </location>
</feature>
<feature type="compositionally biased region" description="Basic and acidic residues" evidence="1">
    <location>
        <begin position="514"/>
        <end position="539"/>
    </location>
</feature>
<dbReference type="EMBL" id="JAKIXB020000001">
    <property type="protein sequence ID" value="KAL1611748.1"/>
    <property type="molecule type" value="Genomic_DNA"/>
</dbReference>
<feature type="compositionally biased region" description="Basic and acidic residues" evidence="1">
    <location>
        <begin position="381"/>
        <end position="494"/>
    </location>
</feature>
<feature type="compositionally biased region" description="Basic and acidic residues" evidence="1">
    <location>
        <begin position="622"/>
        <end position="635"/>
    </location>
</feature>
<evidence type="ECO:0000256" key="1">
    <source>
        <dbReference type="SAM" id="MobiDB-lite"/>
    </source>
</evidence>
<feature type="compositionally biased region" description="Polar residues" evidence="1">
    <location>
        <begin position="285"/>
        <end position="294"/>
    </location>
</feature>
<organism evidence="2 3">
    <name type="scientific">Nothophoma quercina</name>
    <dbReference type="NCBI Taxonomy" id="749835"/>
    <lineage>
        <taxon>Eukaryota</taxon>
        <taxon>Fungi</taxon>
        <taxon>Dikarya</taxon>
        <taxon>Ascomycota</taxon>
        <taxon>Pezizomycotina</taxon>
        <taxon>Dothideomycetes</taxon>
        <taxon>Pleosporomycetidae</taxon>
        <taxon>Pleosporales</taxon>
        <taxon>Pleosporineae</taxon>
        <taxon>Didymellaceae</taxon>
        <taxon>Nothophoma</taxon>
    </lineage>
</organism>
<feature type="compositionally biased region" description="Polar residues" evidence="1">
    <location>
        <begin position="602"/>
        <end position="613"/>
    </location>
</feature>
<protein>
    <submittedName>
        <fullName evidence="2">Uncharacterized protein</fullName>
    </submittedName>
</protein>
<sequence>MDGSLDLVPNRGKNPNLFKDRHLSTSSVSQSLKYDDLLSPIAIDQTSPFVTRHQDRYQDLLGERKKGQEVIQPHLDTNLSVEPQLPFPSEGMIISLELPQPMLVRTITTPGSHRSFRTAETTIHKPNLPRSGETSIRSLPILQPQPIGTIPRTIKSHPEPGRTSPIATKLASNPFVAKRRNPLAINLKRNKTFVTKRRPLLGLKRLHLNVGRRLTKNPLARAQYRKRRLSQGLSVRTPAAIPERKVRHIRRKKPNDQETGARQKRSMKLLGLRRKRVSRAERQEASQIVQQPQNKVPIADRRKLPRLMLSGRRSKHQSQSSGQQREAASKVGQNRKQKRIKRKMMGITLPNLRRKTRETAPGVTVLTVSAPLTPDPVSHARIQETPKTQIEDRLPSTRVESGIRLRIPIEGDRQPKIRVEDDRQHQFRERQRPSRERQLVQETEGERQRSQRAPRQREKQQQSTREDPQPRLRGHERNADRQLQERAQDVRLPREPQQVPREGQRSRPSLEVSVDNRQRQQERQSRERQIREPIDQERIHRQRAWRNQQQQSSEVEMQPRIRRQRTSDQSQRDRQLNYRAAVPQSPYTTLAPPTRMRYLNEPQLQSQSQNQAERIQFLPRAPQREAGSDPRERIRVSNRQPRPQAVEQDETRVQRKTRGQEQLRESSQRDSNTNNSQRRSERRPYRGVRA</sequence>
<feature type="compositionally biased region" description="Basic and acidic residues" evidence="1">
    <location>
        <begin position="649"/>
        <end position="668"/>
    </location>
</feature>
<feature type="compositionally biased region" description="Polar residues" evidence="1">
    <location>
        <begin position="317"/>
        <end position="332"/>
    </location>
</feature>
<evidence type="ECO:0000313" key="3">
    <source>
        <dbReference type="Proteomes" id="UP001521222"/>
    </source>
</evidence>
<reference evidence="2 3" key="1">
    <citation type="submission" date="2024-02" db="EMBL/GenBank/DDBJ databases">
        <title>De novo assembly and annotation of 12 fungi associated with fruit tree decline syndrome in Ontario, Canada.</title>
        <authorList>
            <person name="Sulman M."/>
            <person name="Ellouze W."/>
            <person name="Ilyukhin E."/>
        </authorList>
    </citation>
    <scope>NUCLEOTIDE SEQUENCE [LARGE SCALE GENOMIC DNA]</scope>
    <source>
        <strain evidence="2 3">M97-236</strain>
    </source>
</reference>
<feature type="region of interest" description="Disordered" evidence="1">
    <location>
        <begin position="1"/>
        <end position="25"/>
    </location>
</feature>
<feature type="compositionally biased region" description="Basic residues" evidence="1">
    <location>
        <begin position="262"/>
        <end position="277"/>
    </location>
</feature>
<name>A0ABR3S5H4_9PLEO</name>
<feature type="compositionally biased region" description="Polar residues" evidence="1">
    <location>
        <begin position="545"/>
        <end position="555"/>
    </location>
</feature>
<accession>A0ABR3S5H4</accession>
<gene>
    <name evidence="2" type="ORF">SLS59_000467</name>
</gene>